<comment type="subunit">
    <text evidence="9">Component of the Golgi to ER traffic (GET) complex, which is composed of GET1, GET2 and GET3. Within the complex, GET1 and GET2 form a heterotetramer which is stabilized by phosphatidylinositol binding and which binds to the GET3 homodimer.</text>
</comment>
<protein>
    <recommendedName>
        <fullName evidence="9">Golgi to ER traffic protein 1</fullName>
    </recommendedName>
    <alternativeName>
        <fullName evidence="9">Guided entry of tail-anchored proteins 1</fullName>
    </alternativeName>
</protein>
<reference evidence="11 12" key="1">
    <citation type="journal article" date="2011" name="Proc. Natl. Acad. Sci. U.S.A.">
        <title>Comparative genomics of xylose-fermenting fungi for enhanced biofuel production.</title>
        <authorList>
            <person name="Wohlbach D.J."/>
            <person name="Kuo A."/>
            <person name="Sato T.K."/>
            <person name="Potts K.M."/>
            <person name="Salamov A.A."/>
            <person name="LaButti K.M."/>
            <person name="Sun H."/>
            <person name="Clum A."/>
            <person name="Pangilinan J.L."/>
            <person name="Lindquist E.A."/>
            <person name="Lucas S."/>
            <person name="Lapidus A."/>
            <person name="Jin M."/>
            <person name="Gunawan C."/>
            <person name="Balan V."/>
            <person name="Dale B.E."/>
            <person name="Jeffries T.W."/>
            <person name="Zinkel R."/>
            <person name="Barry K.W."/>
            <person name="Grigoriev I.V."/>
            <person name="Gasch A.P."/>
        </authorList>
    </citation>
    <scope>NUCLEOTIDE SEQUENCE [LARGE SCALE GENOMIC DNA]</scope>
    <source>
        <strain evidence="12">NRRL Y-27907 / 11-Y1</strain>
    </source>
</reference>
<gene>
    <name evidence="9" type="primary">GET1</name>
    <name evidence="11" type="ORF">SPAPADRAFT_136875</name>
</gene>
<evidence type="ECO:0000256" key="5">
    <source>
        <dbReference type="ARBA" id="ARBA00022892"/>
    </source>
</evidence>
<keyword evidence="12" id="KW-1185">Reference proteome</keyword>
<feature type="topological domain" description="Cytoplasmic" evidence="9">
    <location>
        <begin position="182"/>
        <end position="209"/>
    </location>
</feature>
<dbReference type="KEGG" id="spaa:SPAPADRAFT_136875"/>
<keyword evidence="8 9" id="KW-0472">Membrane</keyword>
<dbReference type="Proteomes" id="UP000000709">
    <property type="component" value="Unassembled WGS sequence"/>
</dbReference>
<dbReference type="GO" id="GO:0000139">
    <property type="term" value="C:Golgi membrane"/>
    <property type="evidence" value="ECO:0007669"/>
    <property type="project" value="UniProtKB-SubCell"/>
</dbReference>
<comment type="function">
    <text evidence="9">Required for the post-translational delivery of tail-anchored (TA) proteins to the endoplasmic reticulum. Together with GET2, acts as a membrane receptor for soluble GET3, which recognizes and selectively binds the transmembrane domain of TA proteins in the cytosol. The GET complex cooperates with the HDEL receptor ERD2 to mediate the ATP-dependent retrieval of resident ER proteins that contain a C-terminal H-D-E-L retention signal from the Golgi to the ER.</text>
</comment>
<dbReference type="STRING" id="619300.G3AKC4"/>
<evidence type="ECO:0000313" key="12">
    <source>
        <dbReference type="Proteomes" id="UP000000709"/>
    </source>
</evidence>
<evidence type="ECO:0000256" key="1">
    <source>
        <dbReference type="ARBA" id="ARBA00010799"/>
    </source>
</evidence>
<comment type="caution">
    <text evidence="9">Lacks conserved residue(s) required for the propagation of feature annotation.</text>
</comment>
<feature type="transmembrane region" description="Helical" evidence="10">
    <location>
        <begin position="169"/>
        <end position="191"/>
    </location>
</feature>
<dbReference type="InterPro" id="IPR029012">
    <property type="entry name" value="Helix_hairpin_bin_sf"/>
</dbReference>
<comment type="subcellular location">
    <subcellularLocation>
        <location evidence="9">Endoplasmic reticulum membrane</location>
        <topology evidence="9">Multi-pass membrane protein</topology>
    </subcellularLocation>
    <subcellularLocation>
        <location evidence="9">Golgi apparatus membrane</location>
        <topology evidence="9">Multi-pass membrane protein</topology>
    </subcellularLocation>
</comment>
<dbReference type="OrthoDB" id="1741719at2759"/>
<dbReference type="InterPro" id="IPR028945">
    <property type="entry name" value="Get1"/>
</dbReference>
<dbReference type="RefSeq" id="XP_007375099.1">
    <property type="nucleotide sequence ID" value="XM_007375037.1"/>
</dbReference>
<dbReference type="eggNOG" id="KOG4253">
    <property type="taxonomic scope" value="Eukaryota"/>
</dbReference>
<evidence type="ECO:0000313" key="11">
    <source>
        <dbReference type="EMBL" id="EGW33584.1"/>
    </source>
</evidence>
<keyword evidence="5 9" id="KW-0931">ER-Golgi transport</keyword>
<dbReference type="HOGENOM" id="CLU_089418_2_0_1"/>
<dbReference type="Gene3D" id="1.10.287.660">
    <property type="entry name" value="Helix hairpin bin"/>
    <property type="match status" value="1"/>
</dbReference>
<dbReference type="Pfam" id="PF04420">
    <property type="entry name" value="CHD5"/>
    <property type="match status" value="1"/>
</dbReference>
<feature type="transmembrane region" description="Helical" evidence="10">
    <location>
        <begin position="114"/>
        <end position="133"/>
    </location>
</feature>
<name>G3AKC4_SPAPN</name>
<dbReference type="GO" id="GO:0043495">
    <property type="term" value="F:protein-membrane adaptor activity"/>
    <property type="evidence" value="ECO:0007669"/>
    <property type="project" value="TreeGrafter"/>
</dbReference>
<dbReference type="PANTHER" id="PTHR42650:SF1">
    <property type="entry name" value="GUIDED ENTRY OF TAIL-ANCHORED PROTEINS FACTOR 1"/>
    <property type="match status" value="1"/>
</dbReference>
<dbReference type="AlphaFoldDB" id="G3AKC4"/>
<dbReference type="HAMAP" id="MF_03113">
    <property type="entry name" value="Get1"/>
    <property type="match status" value="1"/>
</dbReference>
<evidence type="ECO:0000256" key="8">
    <source>
        <dbReference type="ARBA" id="ARBA00023136"/>
    </source>
</evidence>
<keyword evidence="6 9" id="KW-1133">Transmembrane helix</keyword>
<evidence type="ECO:0000256" key="9">
    <source>
        <dbReference type="HAMAP-Rule" id="MF_03113"/>
    </source>
</evidence>
<dbReference type="GeneID" id="18870003"/>
<dbReference type="GO" id="GO:0071816">
    <property type="term" value="P:tail-anchored membrane protein insertion into ER membrane"/>
    <property type="evidence" value="ECO:0007669"/>
    <property type="project" value="InterPro"/>
</dbReference>
<feature type="topological domain" description="Lumenal" evidence="9">
    <location>
        <begin position="1"/>
        <end position="11"/>
    </location>
</feature>
<dbReference type="PANTHER" id="PTHR42650">
    <property type="entry name" value="TAIL-ANCHORED PROTEIN INSERTION RECEPTOR WRB"/>
    <property type="match status" value="1"/>
</dbReference>
<dbReference type="GO" id="GO:0005789">
    <property type="term" value="C:endoplasmic reticulum membrane"/>
    <property type="evidence" value="ECO:0007669"/>
    <property type="project" value="UniProtKB-SubCell"/>
</dbReference>
<evidence type="ECO:0000256" key="6">
    <source>
        <dbReference type="ARBA" id="ARBA00022989"/>
    </source>
</evidence>
<keyword evidence="9" id="KW-0333">Golgi apparatus</keyword>
<evidence type="ECO:0000256" key="3">
    <source>
        <dbReference type="ARBA" id="ARBA00022692"/>
    </source>
</evidence>
<sequence>MLTLDIDPYTVVVSVFVILLTQQIIKQIGKSTIQEFLWLGYIHYGTKLNFSSQFTQLAQAKEQLHQLNKEKRTISAQDEYAKWTKLNRKCDKLTADIASLTEDISQSRASIDKLTGRLIMLSTTLPLWFFRIFSRKTHLFYFSSGIFPWYIERVLSLPFLPAGAVGLTIWMYAVNSVLSNVLFLISFAFAGKKVKPAKPEKKIVEEKSL</sequence>
<dbReference type="GO" id="GO:0043529">
    <property type="term" value="C:GET complex"/>
    <property type="evidence" value="ECO:0007669"/>
    <property type="project" value="UniProtKB-UniRule"/>
</dbReference>
<dbReference type="OMA" id="AEWIISF"/>
<keyword evidence="7 9" id="KW-0175">Coiled coil</keyword>
<comment type="similarity">
    <text evidence="1 9">Belongs to the WRB/GET1 family.</text>
</comment>
<evidence type="ECO:0000256" key="7">
    <source>
        <dbReference type="ARBA" id="ARBA00023054"/>
    </source>
</evidence>
<evidence type="ECO:0000256" key="4">
    <source>
        <dbReference type="ARBA" id="ARBA00022824"/>
    </source>
</evidence>
<dbReference type="GO" id="GO:0016192">
    <property type="term" value="P:vesicle-mediated transport"/>
    <property type="evidence" value="ECO:0007669"/>
    <property type="project" value="UniProtKB-KW"/>
</dbReference>
<dbReference type="InParanoid" id="G3AKC4"/>
<proteinExistence type="inferred from homology"/>
<feature type="coiled-coil region" evidence="9">
    <location>
        <begin position="50"/>
        <end position="77"/>
    </location>
</feature>
<organism evidence="12">
    <name type="scientific">Spathaspora passalidarum (strain NRRL Y-27907 / 11-Y1)</name>
    <dbReference type="NCBI Taxonomy" id="619300"/>
    <lineage>
        <taxon>Eukaryota</taxon>
        <taxon>Fungi</taxon>
        <taxon>Dikarya</taxon>
        <taxon>Ascomycota</taxon>
        <taxon>Saccharomycotina</taxon>
        <taxon>Pichiomycetes</taxon>
        <taxon>Debaryomycetaceae</taxon>
        <taxon>Spathaspora</taxon>
    </lineage>
</organism>
<evidence type="ECO:0000256" key="10">
    <source>
        <dbReference type="SAM" id="Phobius"/>
    </source>
</evidence>
<keyword evidence="2 9" id="KW-0813">Transport</keyword>
<dbReference type="InterPro" id="IPR027538">
    <property type="entry name" value="Get1_fungi"/>
</dbReference>
<dbReference type="EMBL" id="GL996501">
    <property type="protein sequence ID" value="EGW33584.1"/>
    <property type="molecule type" value="Genomic_DNA"/>
</dbReference>
<keyword evidence="3 9" id="KW-0812">Transmembrane</keyword>
<keyword evidence="4 9" id="KW-0256">Endoplasmic reticulum</keyword>
<dbReference type="FunCoup" id="G3AKC4">
    <property type="interactions" value="39"/>
</dbReference>
<evidence type="ECO:0000256" key="2">
    <source>
        <dbReference type="ARBA" id="ARBA00022448"/>
    </source>
</evidence>
<accession>G3AKC4</accession>